<dbReference type="PROSITE" id="PS51208">
    <property type="entry name" value="AUTOTRANSPORTER"/>
    <property type="match status" value="1"/>
</dbReference>
<dbReference type="PANTHER" id="PTHR35037">
    <property type="entry name" value="C-TERMINAL REGION OF AIDA-LIKE PROTEIN"/>
    <property type="match status" value="1"/>
</dbReference>
<dbReference type="SMART" id="SM00869">
    <property type="entry name" value="Autotransporter"/>
    <property type="match status" value="1"/>
</dbReference>
<dbReference type="OrthoDB" id="6053567at2"/>
<name>A0A2V4E2Y8_9GAMM</name>
<evidence type="ECO:0000256" key="1">
    <source>
        <dbReference type="SAM" id="MobiDB-lite"/>
    </source>
</evidence>
<feature type="domain" description="Autotransporter" evidence="2">
    <location>
        <begin position="828"/>
        <end position="1116"/>
    </location>
</feature>
<keyword evidence="4" id="KW-1185">Reference proteome</keyword>
<dbReference type="Gene3D" id="2.40.128.130">
    <property type="entry name" value="Autotransporter beta-domain"/>
    <property type="match status" value="1"/>
</dbReference>
<dbReference type="InterPro" id="IPR036709">
    <property type="entry name" value="Autotransporte_beta_dom_sf"/>
</dbReference>
<gene>
    <name evidence="3" type="ORF">DKK70_06970</name>
</gene>
<dbReference type="Proteomes" id="UP000247932">
    <property type="component" value="Unassembled WGS sequence"/>
</dbReference>
<dbReference type="GO" id="GO:0019867">
    <property type="term" value="C:outer membrane"/>
    <property type="evidence" value="ECO:0007669"/>
    <property type="project" value="InterPro"/>
</dbReference>
<protein>
    <recommendedName>
        <fullName evidence="2">Autotransporter domain-containing protein</fullName>
    </recommendedName>
</protein>
<dbReference type="InterPro" id="IPR006315">
    <property type="entry name" value="OM_autotransptr_brl_dom"/>
</dbReference>
<dbReference type="SUPFAM" id="SSF103515">
    <property type="entry name" value="Autotransporter"/>
    <property type="match status" value="1"/>
</dbReference>
<organism evidence="3 4">
    <name type="scientific">Gilliamella apicola</name>
    <dbReference type="NCBI Taxonomy" id="1196095"/>
    <lineage>
        <taxon>Bacteria</taxon>
        <taxon>Pseudomonadati</taxon>
        <taxon>Pseudomonadota</taxon>
        <taxon>Gammaproteobacteria</taxon>
        <taxon>Orbales</taxon>
        <taxon>Orbaceae</taxon>
        <taxon>Gilliamella</taxon>
    </lineage>
</organism>
<proteinExistence type="predicted"/>
<dbReference type="EMBL" id="QGLR01000009">
    <property type="protein sequence ID" value="PXZ07585.1"/>
    <property type="molecule type" value="Genomic_DNA"/>
</dbReference>
<evidence type="ECO:0000259" key="2">
    <source>
        <dbReference type="PROSITE" id="PS51208"/>
    </source>
</evidence>
<reference evidence="3 4" key="1">
    <citation type="submission" date="2018-05" db="EMBL/GenBank/DDBJ databases">
        <title>Reference genomes for bee gut microbiota database.</title>
        <authorList>
            <person name="Ellegaard K.M."/>
        </authorList>
    </citation>
    <scope>NUCLEOTIDE SEQUENCE [LARGE SCALE GENOMIC DNA]</scope>
    <source>
        <strain evidence="3 4">ESL0182</strain>
    </source>
</reference>
<dbReference type="RefSeq" id="WP_110433338.1">
    <property type="nucleotide sequence ID" value="NZ_QGLR01000009.1"/>
</dbReference>
<feature type="region of interest" description="Disordered" evidence="1">
    <location>
        <begin position="714"/>
        <end position="779"/>
    </location>
</feature>
<dbReference type="Pfam" id="PF03797">
    <property type="entry name" value="Autotransporter"/>
    <property type="match status" value="1"/>
</dbReference>
<sequence>MNRIYQTKYNFITGTSIVCSELTRRVSKVMITVSILSASASSFALDCTPSANGSYLVGQNNPSCNNIKEATVTQTGNASFYILTRSKLHEQLNVGDTTLTANVRGDYTGLGNQYTYGVYGSSINAGNLNFTINNNGNVLGLITYNNVDITAKDVALNINDNYTRGQNSSGGVEAYGILAGSAVNSAEGNTYNGKYSTITVDKLTINQTTSGGKTSPLLNNGIRAIQGAYTNSGDGSTGRVIVNDDLDMTLTGNRAVGIYVSGNASNYKGANETGSNGQLTPIVILKGAKNSIVLNKGSDSSSIDWDSSGIKLGKTRNMGEGPGILESHGELTIDTTNALNGSGIKMVRNSLLKADYDASSTIIKTNGYALEIGTHDDTTSNGEFEQAASHNVSASFKNAIFTTNGTSADPVISGSVGRKDLIFVDQGQVNTVLSFSGDKTDLTANDAGYIINVSGNYTAPGYQFFSNTYDQTGDEQNHDAYQASSVTFNASDKGSMTGLVYKGLVKTEEGEVLDTDKTPSLNLNLNNGFTWNLKANGANKTALFDNLTLANGAVLNAAFDNAGDNEFVLQGNVTNDGGIISMDNRSHGEYNDILTIQGNYFASNNAIVKMNTLWNNPSDTYANSSQSDLLKIMGEVKGLTKIIPVDTNGDENVIDGNIHQVATVLNSIPIIKIEKSTTVNNFTGDAQTKGATEIQLAKRQTANGDEYYWTMEAAKPVTPPSPPEPPTPPGPPSPPEPPTPPGPPSPPEPPTPPGPPSPPEPPSPPGPPSPPSPPVPPTPPKKVIYSHAVAGYVSMPRVNQEQGLLSIGTLHERRGSFTNFNLANCSTCDNYLSETWGRILGKHLKLDGKKRLNLETDVYGLQLGHDLVNNLFADGSHNYIGAYFSYTKANTDFSDKYRAVNGLIAHNKKTGKGTSEAFSLGLTNTYFSIDNSYIDLVGQFSALRNKYDAHKSTSSIHQNGFAVAVSAETGYAFNFGQNNIKQSDWSMEPQMQLVYQYIDLDNFKDKYRSVDQNNQKLLRGRIGVRLAYNDLAQSQQISSFYTIANVWHDFIKPSSIEVGRDRLSEKYNSSWGEIGLGAKTPIVKDTYLYGDARFEHNFSSAEHQGYRGNIGVEHKW</sequence>
<comment type="caution">
    <text evidence="3">The sequence shown here is derived from an EMBL/GenBank/DDBJ whole genome shotgun (WGS) entry which is preliminary data.</text>
</comment>
<dbReference type="NCBIfam" id="TIGR01414">
    <property type="entry name" value="autotrans_barl"/>
    <property type="match status" value="1"/>
</dbReference>
<evidence type="ECO:0000313" key="4">
    <source>
        <dbReference type="Proteomes" id="UP000247932"/>
    </source>
</evidence>
<dbReference type="InterPro" id="IPR005546">
    <property type="entry name" value="Autotransporte_beta"/>
</dbReference>
<accession>A0A2V4E2Y8</accession>
<dbReference type="AlphaFoldDB" id="A0A2V4E2Y8"/>
<feature type="compositionally biased region" description="Pro residues" evidence="1">
    <location>
        <begin position="717"/>
        <end position="779"/>
    </location>
</feature>
<evidence type="ECO:0000313" key="3">
    <source>
        <dbReference type="EMBL" id="PXZ07585.1"/>
    </source>
</evidence>
<dbReference type="PRINTS" id="PR01217">
    <property type="entry name" value="PRICHEXTENSN"/>
</dbReference>
<dbReference type="PANTHER" id="PTHR35037:SF2">
    <property type="match status" value="1"/>
</dbReference>
<dbReference type="InterPro" id="IPR051551">
    <property type="entry name" value="Autotransporter_adhesion"/>
</dbReference>